<feature type="compositionally biased region" description="Polar residues" evidence="1">
    <location>
        <begin position="240"/>
        <end position="249"/>
    </location>
</feature>
<dbReference type="PANTHER" id="PTHR22933">
    <property type="entry name" value="FI18007P1-RELATED"/>
    <property type="match status" value="1"/>
</dbReference>
<feature type="compositionally biased region" description="Acidic residues" evidence="1">
    <location>
        <begin position="518"/>
        <end position="528"/>
    </location>
</feature>
<feature type="compositionally biased region" description="Acidic residues" evidence="1">
    <location>
        <begin position="467"/>
        <end position="486"/>
    </location>
</feature>
<feature type="region of interest" description="Disordered" evidence="1">
    <location>
        <begin position="1"/>
        <end position="23"/>
    </location>
</feature>
<evidence type="ECO:0000256" key="1">
    <source>
        <dbReference type="SAM" id="MobiDB-lite"/>
    </source>
</evidence>
<proteinExistence type="predicted"/>
<feature type="domain" description="Chitin-binding type-2" evidence="2">
    <location>
        <begin position="792"/>
        <end position="851"/>
    </location>
</feature>
<dbReference type="Gene3D" id="2.170.140.10">
    <property type="entry name" value="Chitin binding domain"/>
    <property type="match status" value="1"/>
</dbReference>
<gene>
    <name evidence="3" type="ORF">GZH46_01269</name>
</gene>
<feature type="region of interest" description="Disordered" evidence="1">
    <location>
        <begin position="200"/>
        <end position="302"/>
    </location>
</feature>
<feature type="compositionally biased region" description="Polar residues" evidence="1">
    <location>
        <begin position="439"/>
        <end position="449"/>
    </location>
</feature>
<evidence type="ECO:0000313" key="4">
    <source>
        <dbReference type="Proteomes" id="UP000825002"/>
    </source>
</evidence>
<dbReference type="InterPro" id="IPR002557">
    <property type="entry name" value="Chitin-bd_dom"/>
</dbReference>
<dbReference type="PROSITE" id="PS50940">
    <property type="entry name" value="CHIT_BIND_II"/>
    <property type="match status" value="1"/>
</dbReference>
<dbReference type="InterPro" id="IPR052976">
    <property type="entry name" value="Scoloptoxin-like"/>
</dbReference>
<feature type="region of interest" description="Disordered" evidence="1">
    <location>
        <begin position="889"/>
        <end position="928"/>
    </location>
</feature>
<feature type="compositionally biased region" description="Basic residues" evidence="1">
    <location>
        <begin position="270"/>
        <end position="279"/>
    </location>
</feature>
<accession>A0ABQ7S9X9</accession>
<feature type="compositionally biased region" description="Basic residues" evidence="1">
    <location>
        <begin position="287"/>
        <end position="296"/>
    </location>
</feature>
<feature type="compositionally biased region" description="Low complexity" evidence="1">
    <location>
        <begin position="916"/>
        <end position="927"/>
    </location>
</feature>
<feature type="compositionally biased region" description="Basic and acidic residues" evidence="1">
    <location>
        <begin position="662"/>
        <end position="679"/>
    </location>
</feature>
<dbReference type="EMBL" id="JAIFTH010000206">
    <property type="protein sequence ID" value="KAG9510196.1"/>
    <property type="molecule type" value="Genomic_DNA"/>
</dbReference>
<dbReference type="SUPFAM" id="SSF57625">
    <property type="entry name" value="Invertebrate chitin-binding proteins"/>
    <property type="match status" value="1"/>
</dbReference>
<dbReference type="Pfam" id="PF01607">
    <property type="entry name" value="CBM_14"/>
    <property type="match status" value="1"/>
</dbReference>
<dbReference type="Proteomes" id="UP000825002">
    <property type="component" value="Unassembled WGS sequence"/>
</dbReference>
<feature type="compositionally biased region" description="Acidic residues" evidence="1">
    <location>
        <begin position="613"/>
        <end position="623"/>
    </location>
</feature>
<feature type="compositionally biased region" description="Polar residues" evidence="1">
    <location>
        <begin position="257"/>
        <end position="269"/>
    </location>
</feature>
<feature type="compositionally biased region" description="Polar residues" evidence="1">
    <location>
        <begin position="206"/>
        <end position="219"/>
    </location>
</feature>
<keyword evidence="4" id="KW-1185">Reference proteome</keyword>
<feature type="compositionally biased region" description="Basic and acidic residues" evidence="1">
    <location>
        <begin position="687"/>
        <end position="739"/>
    </location>
</feature>
<feature type="region of interest" description="Disordered" evidence="1">
    <location>
        <begin position="72"/>
        <end position="121"/>
    </location>
</feature>
<feature type="compositionally biased region" description="Basic and acidic residues" evidence="1">
    <location>
        <begin position="747"/>
        <end position="758"/>
    </location>
</feature>
<dbReference type="InterPro" id="IPR036508">
    <property type="entry name" value="Chitin-bd_dom_sf"/>
</dbReference>
<feature type="compositionally biased region" description="Low complexity" evidence="1">
    <location>
        <begin position="105"/>
        <end position="120"/>
    </location>
</feature>
<dbReference type="SMART" id="SM00494">
    <property type="entry name" value="ChtBD2"/>
    <property type="match status" value="1"/>
</dbReference>
<feature type="non-terminal residue" evidence="3">
    <location>
        <position position="1001"/>
    </location>
</feature>
<dbReference type="PANTHER" id="PTHR22933:SF42">
    <property type="entry name" value="FI18455P1-RELATED"/>
    <property type="match status" value="1"/>
</dbReference>
<comment type="caution">
    <text evidence="3">The sequence shown here is derived from an EMBL/GenBank/DDBJ whole genome shotgun (WGS) entry which is preliminary data.</text>
</comment>
<feature type="compositionally biased region" description="Polar residues" evidence="1">
    <location>
        <begin position="1"/>
        <end position="11"/>
    </location>
</feature>
<feature type="compositionally biased region" description="Basic and acidic residues" evidence="1">
    <location>
        <begin position="392"/>
        <end position="402"/>
    </location>
</feature>
<evidence type="ECO:0000313" key="3">
    <source>
        <dbReference type="EMBL" id="KAG9510196.1"/>
    </source>
</evidence>
<protein>
    <recommendedName>
        <fullName evidence="2">Chitin-binding type-2 domain-containing protein</fullName>
    </recommendedName>
</protein>
<evidence type="ECO:0000259" key="2">
    <source>
        <dbReference type="PROSITE" id="PS50940"/>
    </source>
</evidence>
<organism evidence="3 4">
    <name type="scientific">Fragariocoptes setiger</name>
    <dbReference type="NCBI Taxonomy" id="1670756"/>
    <lineage>
        <taxon>Eukaryota</taxon>
        <taxon>Metazoa</taxon>
        <taxon>Ecdysozoa</taxon>
        <taxon>Arthropoda</taxon>
        <taxon>Chelicerata</taxon>
        <taxon>Arachnida</taxon>
        <taxon>Acari</taxon>
        <taxon>Acariformes</taxon>
        <taxon>Trombidiformes</taxon>
        <taxon>Prostigmata</taxon>
        <taxon>Eupodina</taxon>
        <taxon>Eriophyoidea</taxon>
        <taxon>Phytoptidae</taxon>
        <taxon>Fragariocoptes</taxon>
    </lineage>
</organism>
<feature type="region of interest" description="Disordered" evidence="1">
    <location>
        <begin position="354"/>
        <end position="758"/>
    </location>
</feature>
<reference evidence="3 4" key="1">
    <citation type="submission" date="2020-10" db="EMBL/GenBank/DDBJ databases">
        <authorList>
            <person name="Klimov P.B."/>
            <person name="Dyachkov S.M."/>
            <person name="Chetverikov P.E."/>
        </authorList>
    </citation>
    <scope>NUCLEOTIDE SEQUENCE [LARGE SCALE GENOMIC DNA]</scope>
    <source>
        <strain evidence="3">BMOC 18-1129-001#AD2665</strain>
        <tissue evidence="3">Entire mites</tissue>
    </source>
</reference>
<feature type="compositionally biased region" description="Basic and acidic residues" evidence="1">
    <location>
        <begin position="13"/>
        <end position="23"/>
    </location>
</feature>
<sequence length="1001" mass="108874">MAEDSSSTSEDFGNARDKRQLRDIDDCVDAVEALARNNDFSHSTLTAVSAVDSEAANSSPVGVAVALPPSSYTGVDSGQVSIDAERDEDSKTASARRVRRQLVGQATNTANQQQQNTTPTMDSINNAPSVIHQVWTATSSSDVDELSPDIVGRLQSQMPFLAAYAVRPRIVKSSAPKASDASNPSEATAMATASATAIASPGDIGHQSNVGPYSAQLQRPTDIEYNSDGGDIERRYSEIQVDSSTTVNTKSRHRARQQLTPLTRQPVKQSSKRRQRNKLKQTSSNSRQRKNGRNKNNKNNNNLWNQMLNKINRKSSGGGGSKSSRTASQRLLAERNRLHYMQLIKFGRQLAANNTGNIDNVDNRNRGGVKGSTKGAGQSSKRPFYASATPRPDADDTRRVPANDDVDTNSIEVPVNEPDDVARRRLGNSGQVGDDSVPASGNDNSNVATEPSLEPEAVSVEPKYDGVDDDPDNMFAEDEDENPDGDSDGHNRESEDESQDGGVKTGDAGGQGDQSAAGDDENVDDEDTKEPRAGRRHRQGKTENGEPQVDSNGAGESTAGFGGGIGATAGQSGQGNFGEAGRGSGSSAGREGGATDFGPSIDNESSDDRNGNDDADTEGDNDDETRHENDQSDISNNGKGSGKDAGGVMYNNENDDDDDEHHEDGDKKSMRPRDADDRPLSAGNGIDHNDDTDSRDTKREFVDERTKSQANPRERTDNDSSDRESHERTDEKTDIDDTKKHHSSGGDGKHCDDGHYDEHAHHNHDGIKWLQDSVPGEPGTDYPIYSQVPHTKFSCGDQKYPGYYSDVEARCQAFHVCQANGSQESFLCPNGTIFSQQTFVCVWWNSFNCDDATALYERNEQLYQSMLARRGSIDRQSFADSSGINNIGNSVNGIGPEGGLPQSMLGVSKTSPRVADNNNNNDNNNVDYNRDSIEHTIQLKQSADDQFASARLRKLSKDPRRRRKLSANTKVKKSKRSRRRRNKNSNKSKQSKSRRPKSTLH</sequence>
<feature type="compositionally biased region" description="Gly residues" evidence="1">
    <location>
        <begin position="503"/>
        <end position="512"/>
    </location>
</feature>
<name>A0ABQ7S9X9_9ACAR</name>
<feature type="region of interest" description="Disordered" evidence="1">
    <location>
        <begin position="952"/>
        <end position="1001"/>
    </location>
</feature>
<feature type="compositionally biased region" description="Gly residues" evidence="1">
    <location>
        <begin position="560"/>
        <end position="592"/>
    </location>
</feature>